<dbReference type="KEGG" id="dsl:Dacsa_1568"/>
<dbReference type="PROSITE" id="PS50928">
    <property type="entry name" value="ABC_TM1"/>
    <property type="match status" value="2"/>
</dbReference>
<organism evidence="9 10">
    <name type="scientific">Dactylococcopsis salina (strain PCC 8305)</name>
    <name type="common">Myxobactron salinum</name>
    <dbReference type="NCBI Taxonomy" id="13035"/>
    <lineage>
        <taxon>Bacteria</taxon>
        <taxon>Bacillati</taxon>
        <taxon>Cyanobacteriota</taxon>
        <taxon>Cyanophyceae</taxon>
        <taxon>Nodosilineales</taxon>
        <taxon>Cymatolegaceae</taxon>
        <taxon>Dactylococcopsis</taxon>
    </lineage>
</organism>
<evidence type="ECO:0000256" key="2">
    <source>
        <dbReference type="ARBA" id="ARBA00022448"/>
    </source>
</evidence>
<evidence type="ECO:0000313" key="10">
    <source>
        <dbReference type="Proteomes" id="UP000010482"/>
    </source>
</evidence>
<dbReference type="eggNOG" id="COG1178">
    <property type="taxonomic scope" value="Bacteria"/>
</dbReference>
<feature type="transmembrane region" description="Helical" evidence="7">
    <location>
        <begin position="20"/>
        <end position="44"/>
    </location>
</feature>
<feature type="transmembrane region" description="Helical" evidence="7">
    <location>
        <begin position="375"/>
        <end position="397"/>
    </location>
</feature>
<dbReference type="PANTHER" id="PTHR30183:SF2">
    <property type="entry name" value="IRON UTILIZATION PROTEIN"/>
    <property type="match status" value="1"/>
</dbReference>
<feature type="transmembrane region" description="Helical" evidence="7">
    <location>
        <begin position="343"/>
        <end position="363"/>
    </location>
</feature>
<dbReference type="EMBL" id="CP003944">
    <property type="protein sequence ID" value="AFZ50247.1"/>
    <property type="molecule type" value="Genomic_DNA"/>
</dbReference>
<dbReference type="PATRIC" id="fig|13035.3.peg.1767"/>
<comment type="subcellular location">
    <subcellularLocation>
        <location evidence="1 7">Cell membrane</location>
        <topology evidence="1 7">Multi-pass membrane protein</topology>
    </subcellularLocation>
</comment>
<dbReference type="Pfam" id="PF00528">
    <property type="entry name" value="BPD_transp_1"/>
    <property type="match status" value="1"/>
</dbReference>
<dbReference type="STRING" id="13035.Dacsa_1568"/>
<feature type="transmembrane region" description="Helical" evidence="7">
    <location>
        <begin position="471"/>
        <end position="492"/>
    </location>
</feature>
<feature type="domain" description="ABC transmembrane type-1" evidence="8">
    <location>
        <begin position="62"/>
        <end position="270"/>
    </location>
</feature>
<feature type="transmembrane region" description="Helical" evidence="7">
    <location>
        <begin position="528"/>
        <end position="548"/>
    </location>
</feature>
<evidence type="ECO:0000256" key="6">
    <source>
        <dbReference type="ARBA" id="ARBA00023136"/>
    </source>
</evidence>
<keyword evidence="10" id="KW-1185">Reference proteome</keyword>
<gene>
    <name evidence="9" type="ORF">Dacsa_1568</name>
</gene>
<evidence type="ECO:0000256" key="4">
    <source>
        <dbReference type="ARBA" id="ARBA00022692"/>
    </source>
</evidence>
<evidence type="ECO:0000256" key="5">
    <source>
        <dbReference type="ARBA" id="ARBA00022989"/>
    </source>
</evidence>
<dbReference type="GO" id="GO:0055085">
    <property type="term" value="P:transmembrane transport"/>
    <property type="evidence" value="ECO:0007669"/>
    <property type="project" value="InterPro"/>
</dbReference>
<feature type="transmembrane region" description="Helical" evidence="7">
    <location>
        <begin position="195"/>
        <end position="217"/>
    </location>
</feature>
<dbReference type="FunFam" id="1.10.3720.10:FF:000088">
    <property type="entry name" value="Iron(III) ABC transporter, permease protein"/>
    <property type="match status" value="1"/>
</dbReference>
<keyword evidence="2 7" id="KW-0813">Transport</keyword>
<dbReference type="PANTHER" id="PTHR30183">
    <property type="entry name" value="MOLYBDENUM TRANSPORT SYSTEM PERMEASE PROTEIN MODB"/>
    <property type="match status" value="1"/>
</dbReference>
<feature type="transmembrane region" description="Helical" evidence="7">
    <location>
        <begin position="100"/>
        <end position="118"/>
    </location>
</feature>
<name>K9YUS5_DACS8</name>
<feature type="transmembrane region" description="Helical" evidence="7">
    <location>
        <begin position="249"/>
        <end position="268"/>
    </location>
</feature>
<keyword evidence="5 7" id="KW-1133">Transmembrane helix</keyword>
<dbReference type="GO" id="GO:0005886">
    <property type="term" value="C:plasma membrane"/>
    <property type="evidence" value="ECO:0007669"/>
    <property type="project" value="UniProtKB-SubCell"/>
</dbReference>
<keyword evidence="3" id="KW-1003">Cell membrane</keyword>
<reference evidence="9" key="1">
    <citation type="submission" date="2012-04" db="EMBL/GenBank/DDBJ databases">
        <title>Finished genome of Dactylococcopsis salina PCC 8305.</title>
        <authorList>
            <consortium name="US DOE Joint Genome Institute"/>
            <person name="Gugger M."/>
            <person name="Coursin T."/>
            <person name="Rippka R."/>
            <person name="Tandeau De Marsac N."/>
            <person name="Huntemann M."/>
            <person name="Wei C.-L."/>
            <person name="Han J."/>
            <person name="Detter J.C."/>
            <person name="Han C."/>
            <person name="Tapia R."/>
            <person name="Daligault H."/>
            <person name="Chen A."/>
            <person name="Krypides N."/>
            <person name="Mavromatis K."/>
            <person name="Markowitz V."/>
            <person name="Szeto E."/>
            <person name="Ivanova N."/>
            <person name="Ovchinnikova G."/>
            <person name="Pagani I."/>
            <person name="Pati A."/>
            <person name="Goodwin L."/>
            <person name="Peters L."/>
            <person name="Pitluck S."/>
            <person name="Woyke T."/>
            <person name="Kerfeld C."/>
        </authorList>
    </citation>
    <scope>NUCLEOTIDE SEQUENCE [LARGE SCALE GENOMIC DNA]</scope>
    <source>
        <strain evidence="9">PCC 8305</strain>
    </source>
</reference>
<dbReference type="OrthoDB" id="9776648at2"/>
<evidence type="ECO:0000256" key="1">
    <source>
        <dbReference type="ARBA" id="ARBA00004651"/>
    </source>
</evidence>
<evidence type="ECO:0000259" key="8">
    <source>
        <dbReference type="PROSITE" id="PS50928"/>
    </source>
</evidence>
<feature type="transmembrane region" description="Helical" evidence="7">
    <location>
        <begin position="151"/>
        <end position="174"/>
    </location>
</feature>
<evidence type="ECO:0000256" key="7">
    <source>
        <dbReference type="RuleBase" id="RU363032"/>
    </source>
</evidence>
<sequence>MLSIIIQSTQQVRQTLFNYWTIGVFLVALLIAIPILFIVASVFADTGEIWQHLATTVLPEYLKNSFTLMVGVGFGVSIIGVGTAWLVTMCRFPGSRILEWALLLPLAAPAYLLAYTYTHLLDFFGPVQTGLRSLFGWVSVNDYWFPEVRNIWGAIAMLILVLYPYVYLLVRVAFLEQATGTLEASRCLGCNPWKSFFTVALPLARPAIASGVALVLMETLGDFGTVQYFGVTTFTTGIYRTWFGMGERLAAAQLAAVLMFFVAILILLERLSRSQARYYQAGSTYQSPPKHQLSGMRAIFSLLVCIIPLTFGFIVPAVYLSYLTVANAEYTLNKSFWEIAQNSLILASITAFLGSAIALFLAYGKRQGKSGLLNFGVRMSAMGYAIPGTVIAVGILIPVTRLDKIIDNWMRSTFDVSVGLILSGTITALIFAYLVRFLAVSFNAVESSLEKIKPSLDEASRSLGHTVSSTLLRVHTPLMWGGILTAVMLVFVDVMKELPATLLIRPFNFDTLAVQVYQYASDERLIEAAAPALTIILVGIIPVIFLSFRIAQSRNY</sequence>
<dbReference type="Gene3D" id="1.10.3720.10">
    <property type="entry name" value="MetI-like"/>
    <property type="match status" value="2"/>
</dbReference>
<evidence type="ECO:0000256" key="3">
    <source>
        <dbReference type="ARBA" id="ARBA00022475"/>
    </source>
</evidence>
<proteinExistence type="inferred from homology"/>
<feature type="transmembrane region" description="Helical" evidence="7">
    <location>
        <begin position="417"/>
        <end position="439"/>
    </location>
</feature>
<dbReference type="RefSeq" id="WP_015229245.1">
    <property type="nucleotide sequence ID" value="NC_019780.1"/>
</dbReference>
<feature type="transmembrane region" description="Helical" evidence="7">
    <location>
        <begin position="64"/>
        <end position="88"/>
    </location>
</feature>
<comment type="similarity">
    <text evidence="7">Belongs to the binding-protein-dependent transport system permease family.</text>
</comment>
<evidence type="ECO:0000313" key="9">
    <source>
        <dbReference type="EMBL" id="AFZ50247.1"/>
    </source>
</evidence>
<dbReference type="HOGENOM" id="CLU_021838_0_2_3"/>
<dbReference type="InterPro" id="IPR000515">
    <property type="entry name" value="MetI-like"/>
</dbReference>
<dbReference type="InterPro" id="IPR035906">
    <property type="entry name" value="MetI-like_sf"/>
</dbReference>
<accession>K9YUS5</accession>
<feature type="domain" description="ABC transmembrane type-1" evidence="8">
    <location>
        <begin position="340"/>
        <end position="546"/>
    </location>
</feature>
<dbReference type="AlphaFoldDB" id="K9YUS5"/>
<keyword evidence="6 7" id="KW-0472">Membrane</keyword>
<dbReference type="Proteomes" id="UP000010482">
    <property type="component" value="Chromosome"/>
</dbReference>
<protein>
    <submittedName>
        <fullName evidence="9">ABC-type Fe3+ transport system, permease component</fullName>
    </submittedName>
</protein>
<dbReference type="SUPFAM" id="SSF161098">
    <property type="entry name" value="MetI-like"/>
    <property type="match status" value="2"/>
</dbReference>
<feature type="transmembrane region" description="Helical" evidence="7">
    <location>
        <begin position="299"/>
        <end position="323"/>
    </location>
</feature>
<dbReference type="CDD" id="cd06261">
    <property type="entry name" value="TM_PBP2"/>
    <property type="match status" value="2"/>
</dbReference>
<keyword evidence="4 7" id="KW-0812">Transmembrane</keyword>